<dbReference type="InterPro" id="IPR012341">
    <property type="entry name" value="6hp_glycosidase-like_sf"/>
</dbReference>
<proteinExistence type="predicted"/>
<dbReference type="PANTHER" id="PTHR41814:SF1">
    <property type="entry name" value="CELLULASE"/>
    <property type="match status" value="1"/>
</dbReference>
<keyword evidence="3" id="KW-0326">Glycosidase</keyword>
<dbReference type="GO" id="GO:0016798">
    <property type="term" value="F:hydrolase activity, acting on glycosyl bonds"/>
    <property type="evidence" value="ECO:0007669"/>
    <property type="project" value="UniProtKB-KW"/>
</dbReference>
<keyword evidence="2" id="KW-0732">Signal</keyword>
<dbReference type="Pfam" id="PF07470">
    <property type="entry name" value="Glyco_hydro_88"/>
    <property type="match status" value="1"/>
</dbReference>
<dbReference type="STRING" id="1314800.A0A1B7MUI8"/>
<reference evidence="3 4" key="1">
    <citation type="submission" date="2016-06" db="EMBL/GenBank/DDBJ databases">
        <title>Comparative genomics of the ectomycorrhizal sister species Rhizopogon vinicolor and Rhizopogon vesiculosus (Basidiomycota: Boletales) reveals a divergence of the mating type B locus.</title>
        <authorList>
            <consortium name="DOE Joint Genome Institute"/>
            <person name="Mujic A.B."/>
            <person name="Kuo A."/>
            <person name="Tritt A."/>
            <person name="Lipzen A."/>
            <person name="Chen C."/>
            <person name="Johnson J."/>
            <person name="Sharma A."/>
            <person name="Barry K."/>
            <person name="Grigoriev I.V."/>
            <person name="Spatafora J.W."/>
        </authorList>
    </citation>
    <scope>NUCLEOTIDE SEQUENCE [LARGE SCALE GENOMIC DNA]</scope>
    <source>
        <strain evidence="3 4">AM-OR11-026</strain>
    </source>
</reference>
<dbReference type="PANTHER" id="PTHR41814">
    <property type="entry name" value="EXPRESSED PROTEIN"/>
    <property type="match status" value="1"/>
</dbReference>
<feature type="signal peptide" evidence="2">
    <location>
        <begin position="1"/>
        <end position="21"/>
    </location>
</feature>
<gene>
    <name evidence="3" type="ORF">K503DRAFT_314556</name>
</gene>
<dbReference type="EMBL" id="KV448428">
    <property type="protein sequence ID" value="OAX36283.1"/>
    <property type="molecule type" value="Genomic_DNA"/>
</dbReference>
<evidence type="ECO:0000256" key="1">
    <source>
        <dbReference type="ARBA" id="ARBA00022801"/>
    </source>
</evidence>
<organism evidence="3 4">
    <name type="scientific">Rhizopogon vinicolor AM-OR11-026</name>
    <dbReference type="NCBI Taxonomy" id="1314800"/>
    <lineage>
        <taxon>Eukaryota</taxon>
        <taxon>Fungi</taxon>
        <taxon>Dikarya</taxon>
        <taxon>Basidiomycota</taxon>
        <taxon>Agaricomycotina</taxon>
        <taxon>Agaricomycetes</taxon>
        <taxon>Agaricomycetidae</taxon>
        <taxon>Boletales</taxon>
        <taxon>Suillineae</taxon>
        <taxon>Rhizopogonaceae</taxon>
        <taxon>Rhizopogon</taxon>
    </lineage>
</organism>
<evidence type="ECO:0000313" key="3">
    <source>
        <dbReference type="EMBL" id="OAX36283.1"/>
    </source>
</evidence>
<dbReference type="Gene3D" id="1.50.10.10">
    <property type="match status" value="1"/>
</dbReference>
<feature type="chain" id="PRO_5008597582" evidence="2">
    <location>
        <begin position="22"/>
        <end position="451"/>
    </location>
</feature>
<sequence length="451" mass="48335">MSLTALFVVGILWGVCSPVGAQSLTSAQVSVISDRLAEGAAYSWEFGTRAEALLELNAPSYSVMSRNSVPPPQSIALNLDTALDEVFTIARNIVANRSISNGNITGPQPLIKDGSAGDPASIGVAVLLANWTGQGAADGLNYAGAARDQLDFLLQNVTRTSDGALSHRIDQLQLWSDFVYMVPPFLAYYGALTHNETILSEAYTQISLYRNYLLDTTAGNLWKHIQLGQTGNDNGHWSTGNAWAAAGMIRVLATIQRSQYANSFESQQTDLTNWVREIHGGMYSLINSNGLFYNYADNSSTFYDSSSTALLASTVYRLSLLRNVHTYLPLAEQSRKALSAPAGTTISITTTATSLAQSTTSSAPPATDTSTPSMLHLTSEGWLTPVADPYAYGAQGSDSPEGQAFILEMQAAWRDWVADGAKGANSAREADPHVFLLGAITALPWLMIVVC</sequence>
<dbReference type="Proteomes" id="UP000092154">
    <property type="component" value="Unassembled WGS sequence"/>
</dbReference>
<evidence type="ECO:0000313" key="4">
    <source>
        <dbReference type="Proteomes" id="UP000092154"/>
    </source>
</evidence>
<name>A0A1B7MUI8_9AGAM</name>
<keyword evidence="4" id="KW-1185">Reference proteome</keyword>
<dbReference type="InterPro" id="IPR010905">
    <property type="entry name" value="Glyco_hydro_88"/>
</dbReference>
<dbReference type="SUPFAM" id="SSF48208">
    <property type="entry name" value="Six-hairpin glycosidases"/>
    <property type="match status" value="1"/>
</dbReference>
<dbReference type="OrthoDB" id="4138492at2759"/>
<evidence type="ECO:0000256" key="2">
    <source>
        <dbReference type="SAM" id="SignalP"/>
    </source>
</evidence>
<dbReference type="GO" id="GO:0005975">
    <property type="term" value="P:carbohydrate metabolic process"/>
    <property type="evidence" value="ECO:0007669"/>
    <property type="project" value="InterPro"/>
</dbReference>
<protein>
    <submittedName>
        <fullName evidence="3">Six-hairpin glycosidase</fullName>
    </submittedName>
</protein>
<accession>A0A1B7MUI8</accession>
<dbReference type="InParanoid" id="A0A1B7MUI8"/>
<keyword evidence="1" id="KW-0378">Hydrolase</keyword>
<dbReference type="InterPro" id="IPR008928">
    <property type="entry name" value="6-hairpin_glycosidase_sf"/>
</dbReference>
<dbReference type="AlphaFoldDB" id="A0A1B7MUI8"/>